<sequence length="172" mass="18808">MTTYYIISILAALCWTFASLISADLTREIGALVFNRLRLFFVSLMLVGYTTYIGTWHTLNTSTLTVILISGVIGIFLGDTLLFMALQRIGPRRNNILFALAAPFTVLLNIVLLNEVMSLLNLIGCIGVFCGVVIAIMYGKTKNNEHRWEIIEGSISVGIIMGISAALCQAIG</sequence>
<dbReference type="InterPro" id="IPR000620">
    <property type="entry name" value="EamA_dom"/>
</dbReference>
<evidence type="ECO:0000259" key="2">
    <source>
        <dbReference type="Pfam" id="PF00892"/>
    </source>
</evidence>
<evidence type="ECO:0000256" key="1">
    <source>
        <dbReference type="SAM" id="Phobius"/>
    </source>
</evidence>
<feature type="domain" description="EamA" evidence="2">
    <location>
        <begin position="4"/>
        <end position="136"/>
    </location>
</feature>
<feature type="transmembrane region" description="Helical" evidence="1">
    <location>
        <begin position="96"/>
        <end position="113"/>
    </location>
</feature>
<keyword evidence="1" id="KW-1133">Transmembrane helix</keyword>
<dbReference type="EMBL" id="UINC01023694">
    <property type="protein sequence ID" value="SVA95865.1"/>
    <property type="molecule type" value="Genomic_DNA"/>
</dbReference>
<dbReference type="SUPFAM" id="SSF103481">
    <property type="entry name" value="Multidrug resistance efflux transporter EmrE"/>
    <property type="match status" value="1"/>
</dbReference>
<proteinExistence type="predicted"/>
<feature type="non-terminal residue" evidence="3">
    <location>
        <position position="172"/>
    </location>
</feature>
<accession>A0A382A2U7</accession>
<evidence type="ECO:0000313" key="3">
    <source>
        <dbReference type="EMBL" id="SVA95865.1"/>
    </source>
</evidence>
<dbReference type="Pfam" id="PF00892">
    <property type="entry name" value="EamA"/>
    <property type="match status" value="1"/>
</dbReference>
<dbReference type="InterPro" id="IPR037185">
    <property type="entry name" value="EmrE-like"/>
</dbReference>
<feature type="transmembrane region" description="Helical" evidence="1">
    <location>
        <begin position="119"/>
        <end position="138"/>
    </location>
</feature>
<feature type="transmembrane region" description="Helical" evidence="1">
    <location>
        <begin position="63"/>
        <end position="84"/>
    </location>
</feature>
<name>A0A382A2U7_9ZZZZ</name>
<gene>
    <name evidence="3" type="ORF">METZ01_LOCUS148719</name>
</gene>
<feature type="transmembrane region" description="Helical" evidence="1">
    <location>
        <begin position="6"/>
        <end position="25"/>
    </location>
</feature>
<feature type="transmembrane region" description="Helical" evidence="1">
    <location>
        <begin position="37"/>
        <end position="57"/>
    </location>
</feature>
<protein>
    <recommendedName>
        <fullName evidence="2">EamA domain-containing protein</fullName>
    </recommendedName>
</protein>
<keyword evidence="1" id="KW-0812">Transmembrane</keyword>
<organism evidence="3">
    <name type="scientific">marine metagenome</name>
    <dbReference type="NCBI Taxonomy" id="408172"/>
    <lineage>
        <taxon>unclassified sequences</taxon>
        <taxon>metagenomes</taxon>
        <taxon>ecological metagenomes</taxon>
    </lineage>
</organism>
<dbReference type="GO" id="GO:0016020">
    <property type="term" value="C:membrane"/>
    <property type="evidence" value="ECO:0007669"/>
    <property type="project" value="InterPro"/>
</dbReference>
<keyword evidence="1" id="KW-0472">Membrane</keyword>
<reference evidence="3" key="1">
    <citation type="submission" date="2018-05" db="EMBL/GenBank/DDBJ databases">
        <authorList>
            <person name="Lanie J.A."/>
            <person name="Ng W.-L."/>
            <person name="Kazmierczak K.M."/>
            <person name="Andrzejewski T.M."/>
            <person name="Davidsen T.M."/>
            <person name="Wayne K.J."/>
            <person name="Tettelin H."/>
            <person name="Glass J.I."/>
            <person name="Rusch D."/>
            <person name="Podicherti R."/>
            <person name="Tsui H.-C.T."/>
            <person name="Winkler M.E."/>
        </authorList>
    </citation>
    <scope>NUCLEOTIDE SEQUENCE</scope>
</reference>
<dbReference type="AlphaFoldDB" id="A0A382A2U7"/>